<keyword evidence="3" id="KW-1185">Reference proteome</keyword>
<evidence type="ECO:0000313" key="3">
    <source>
        <dbReference type="Proteomes" id="UP000326565"/>
    </source>
</evidence>
<evidence type="ECO:0000256" key="1">
    <source>
        <dbReference type="SAM" id="SignalP"/>
    </source>
</evidence>
<feature type="signal peptide" evidence="1">
    <location>
        <begin position="1"/>
        <end position="22"/>
    </location>
</feature>
<dbReference type="Proteomes" id="UP000326565">
    <property type="component" value="Unassembled WGS sequence"/>
</dbReference>
<dbReference type="EMBL" id="ML732304">
    <property type="protein sequence ID" value="KAB8070389.1"/>
    <property type="molecule type" value="Genomic_DNA"/>
</dbReference>
<gene>
    <name evidence="2" type="ORF">BDV29DRAFT_34349</name>
</gene>
<proteinExistence type="predicted"/>
<name>A0A5N5WQ32_9EURO</name>
<dbReference type="AlphaFoldDB" id="A0A5N5WQ32"/>
<organism evidence="2 3">
    <name type="scientific">Aspergillus leporis</name>
    <dbReference type="NCBI Taxonomy" id="41062"/>
    <lineage>
        <taxon>Eukaryota</taxon>
        <taxon>Fungi</taxon>
        <taxon>Dikarya</taxon>
        <taxon>Ascomycota</taxon>
        <taxon>Pezizomycotina</taxon>
        <taxon>Eurotiomycetes</taxon>
        <taxon>Eurotiomycetidae</taxon>
        <taxon>Eurotiales</taxon>
        <taxon>Aspergillaceae</taxon>
        <taxon>Aspergillus</taxon>
        <taxon>Aspergillus subgen. Circumdati</taxon>
    </lineage>
</organism>
<feature type="chain" id="PRO_5024966400" evidence="1">
    <location>
        <begin position="23"/>
        <end position="100"/>
    </location>
</feature>
<reference evidence="2 3" key="1">
    <citation type="submission" date="2019-04" db="EMBL/GenBank/DDBJ databases">
        <title>Friends and foes A comparative genomics study of 23 Aspergillus species from section Flavi.</title>
        <authorList>
            <consortium name="DOE Joint Genome Institute"/>
            <person name="Kjaerbolling I."/>
            <person name="Vesth T."/>
            <person name="Frisvad J.C."/>
            <person name="Nybo J.L."/>
            <person name="Theobald S."/>
            <person name="Kildgaard S."/>
            <person name="Isbrandt T."/>
            <person name="Kuo A."/>
            <person name="Sato A."/>
            <person name="Lyhne E.K."/>
            <person name="Kogle M.E."/>
            <person name="Wiebenga A."/>
            <person name="Kun R.S."/>
            <person name="Lubbers R.J."/>
            <person name="Makela M.R."/>
            <person name="Barry K."/>
            <person name="Chovatia M."/>
            <person name="Clum A."/>
            <person name="Daum C."/>
            <person name="Haridas S."/>
            <person name="He G."/>
            <person name="LaButti K."/>
            <person name="Lipzen A."/>
            <person name="Mondo S."/>
            <person name="Riley R."/>
            <person name="Salamov A."/>
            <person name="Simmons B.A."/>
            <person name="Magnuson J.K."/>
            <person name="Henrissat B."/>
            <person name="Mortensen U.H."/>
            <person name="Larsen T.O."/>
            <person name="Devries R.P."/>
            <person name="Grigoriev I.V."/>
            <person name="Machida M."/>
            <person name="Baker S.E."/>
            <person name="Andersen M.R."/>
        </authorList>
    </citation>
    <scope>NUCLEOTIDE SEQUENCE [LARGE SCALE GENOMIC DNA]</scope>
    <source>
        <strain evidence="2 3">CBS 151.66</strain>
    </source>
</reference>
<sequence length="100" mass="11574">MWQNRAMLVFCLSTGYWRGVACFRVIALHEELNAVAPRAFPVRLRDDDVRVLEPYLKSFTSLLPTSEKPIIHCLRPELANNRENPLSILVPKTRSYEDAF</sequence>
<protein>
    <submittedName>
        <fullName evidence="2">Uncharacterized protein</fullName>
    </submittedName>
</protein>
<keyword evidence="1" id="KW-0732">Signal</keyword>
<accession>A0A5N5WQ32</accession>
<evidence type="ECO:0000313" key="2">
    <source>
        <dbReference type="EMBL" id="KAB8070389.1"/>
    </source>
</evidence>